<keyword evidence="4" id="KW-1185">Reference proteome</keyword>
<dbReference type="InterPro" id="IPR019545">
    <property type="entry name" value="DM13_domain"/>
</dbReference>
<dbReference type="Pfam" id="PF10517">
    <property type="entry name" value="DM13"/>
    <property type="match status" value="1"/>
</dbReference>
<feature type="domain" description="DM13" evidence="2">
    <location>
        <begin position="67"/>
        <end position="165"/>
    </location>
</feature>
<evidence type="ECO:0000313" key="3">
    <source>
        <dbReference type="EMBL" id="KGX94002.1"/>
    </source>
</evidence>
<evidence type="ECO:0000313" key="4">
    <source>
        <dbReference type="Proteomes" id="UP000030528"/>
    </source>
</evidence>
<accession>A0A0A5IDX0</accession>
<proteinExistence type="predicted"/>
<reference evidence="3 4" key="1">
    <citation type="submission" date="2013-08" db="EMBL/GenBank/DDBJ databases">
        <authorList>
            <person name="Huang J."/>
            <person name="Wang G."/>
        </authorList>
    </citation>
    <scope>NUCLEOTIDE SEQUENCE [LARGE SCALE GENOMIC DNA]</scope>
    <source>
        <strain evidence="3 4">JSM 076056</strain>
    </source>
</reference>
<dbReference type="PROSITE" id="PS51549">
    <property type="entry name" value="DM13"/>
    <property type="match status" value="1"/>
</dbReference>
<evidence type="ECO:0000256" key="1">
    <source>
        <dbReference type="SAM" id="MobiDB-lite"/>
    </source>
</evidence>
<comment type="caution">
    <text evidence="3">The sequence shown here is derived from an EMBL/GenBank/DDBJ whole genome shotgun (WGS) entry which is preliminary data.</text>
</comment>
<dbReference type="EMBL" id="AVPE01000001">
    <property type="protein sequence ID" value="KGX94002.1"/>
    <property type="molecule type" value="Genomic_DNA"/>
</dbReference>
<gene>
    <name evidence="3" type="ORF">N781_02185</name>
</gene>
<dbReference type="STRING" id="1385510.GCA_000425205_00045"/>
<sequence length="165" mass="18039">MSVAVVALLIVGWWLLSPLFIDKEVDEAFPVATESNASTEPNEETAPNKDTGESSAQEETPSPILAGEFEEVDNVHSIEGNAEVFESEDGNILRLSEFATTNRPDLYVYLVKDGQETKDGTSLGTLKGNKGNQNYEIPVQLTVEEGDRIVIWCKAFGVSFGHAQF</sequence>
<name>A0A0A5IDX0_9BACI</name>
<dbReference type="eggNOG" id="ENOG5032T3W">
    <property type="taxonomic scope" value="Bacteria"/>
</dbReference>
<dbReference type="Proteomes" id="UP000030528">
    <property type="component" value="Unassembled WGS sequence"/>
</dbReference>
<feature type="region of interest" description="Disordered" evidence="1">
    <location>
        <begin position="32"/>
        <end position="63"/>
    </location>
</feature>
<organism evidence="3 4">
    <name type="scientific">Pontibacillus halophilus JSM 076056 = DSM 19796</name>
    <dbReference type="NCBI Taxonomy" id="1385510"/>
    <lineage>
        <taxon>Bacteria</taxon>
        <taxon>Bacillati</taxon>
        <taxon>Bacillota</taxon>
        <taxon>Bacilli</taxon>
        <taxon>Bacillales</taxon>
        <taxon>Bacillaceae</taxon>
        <taxon>Pontibacillus</taxon>
    </lineage>
</organism>
<dbReference type="AlphaFoldDB" id="A0A0A5IDX0"/>
<protein>
    <submittedName>
        <fullName evidence="3">Electron transfer DM13 domain protein</fullName>
    </submittedName>
</protein>
<evidence type="ECO:0000259" key="2">
    <source>
        <dbReference type="PROSITE" id="PS51549"/>
    </source>
</evidence>